<organism evidence="1 2">
    <name type="scientific">Candidatus Protofrankia datiscae</name>
    <dbReference type="NCBI Taxonomy" id="2716812"/>
    <lineage>
        <taxon>Bacteria</taxon>
        <taxon>Bacillati</taxon>
        <taxon>Actinomycetota</taxon>
        <taxon>Actinomycetes</taxon>
        <taxon>Frankiales</taxon>
        <taxon>Frankiaceae</taxon>
        <taxon>Protofrankia</taxon>
    </lineage>
</organism>
<dbReference type="HOGENOM" id="CLU_2699323_0_0_11"/>
<sequence>MTFTLFVAFVAAGRSWHVGRGGRFVGPCRATVSGLSPGAGHLSGTARTLPTAARLARQGHGQPLSTGPWYSRA</sequence>
<keyword evidence="2" id="KW-1185">Reference proteome</keyword>
<gene>
    <name evidence="1" type="ordered locus">FsymDg_4435</name>
</gene>
<dbReference type="AlphaFoldDB" id="F8AZE7"/>
<reference evidence="1 2" key="1">
    <citation type="submission" date="2011-05" db="EMBL/GenBank/DDBJ databases">
        <title>Complete sequence of chromosome of Frankia symbiont of Datisca glomerata.</title>
        <authorList>
            <consortium name="US DOE Joint Genome Institute"/>
            <person name="Lucas S."/>
            <person name="Han J."/>
            <person name="Lapidus A."/>
            <person name="Cheng J.-F."/>
            <person name="Goodwin L."/>
            <person name="Pitluck S."/>
            <person name="Peters L."/>
            <person name="Mikhailova N."/>
            <person name="Chertkov O."/>
            <person name="Teshima H."/>
            <person name="Han C."/>
            <person name="Tapia R."/>
            <person name="Land M."/>
            <person name="Hauser L."/>
            <person name="Kyrpides N."/>
            <person name="Ivanova N."/>
            <person name="Pagani I."/>
            <person name="Berry A."/>
            <person name="Pawlowski K."/>
            <person name="Persson T."/>
            <person name="Vanden Heuvel B."/>
            <person name="Benson D."/>
            <person name="Woyke T."/>
        </authorList>
    </citation>
    <scope>NUCLEOTIDE SEQUENCE [LARGE SCALE GENOMIC DNA]</scope>
    <source>
        <strain evidence="2">4085684</strain>
    </source>
</reference>
<evidence type="ECO:0000313" key="1">
    <source>
        <dbReference type="EMBL" id="AEH11685.1"/>
    </source>
</evidence>
<accession>F8AZE7</accession>
<dbReference type="Proteomes" id="UP000001549">
    <property type="component" value="Chromosome"/>
</dbReference>
<dbReference type="KEGG" id="fsy:FsymDg_4435"/>
<proteinExistence type="predicted"/>
<evidence type="ECO:0000313" key="2">
    <source>
        <dbReference type="Proteomes" id="UP000001549"/>
    </source>
</evidence>
<name>F8AZE7_9ACTN</name>
<protein>
    <submittedName>
        <fullName evidence="1">Uncharacterized protein</fullName>
    </submittedName>
</protein>
<dbReference type="EMBL" id="CP002801">
    <property type="protein sequence ID" value="AEH11685.1"/>
    <property type="molecule type" value="Genomic_DNA"/>
</dbReference>